<keyword evidence="2 4" id="KW-0689">Ribosomal protein</keyword>
<evidence type="ECO:0000256" key="2">
    <source>
        <dbReference type="ARBA" id="ARBA00022980"/>
    </source>
</evidence>
<reference evidence="4" key="1">
    <citation type="journal article" date="2019" name="Genome Biol. Evol.">
        <title>Nephromyces represents a diverse and novel lineage of the Apicomplexa that has retained apicoplasts.</title>
        <authorList>
            <person name="Munoz-Gomez S.A."/>
            <person name="Durnin K."/>
            <person name="Eme L."/>
            <person name="Paight C."/>
            <person name="Lane C.E."/>
            <person name="Saffo M.B."/>
            <person name="Slamovits C.H."/>
        </authorList>
    </citation>
    <scope>NUCLEOTIDE SEQUENCE</scope>
    <source>
        <strain evidence="4">656</strain>
    </source>
</reference>
<comment type="similarity">
    <text evidence="1">Belongs to the universal ribosomal protein uS19 family.</text>
</comment>
<dbReference type="GO" id="GO:0003735">
    <property type="term" value="F:structural constituent of ribosome"/>
    <property type="evidence" value="ECO:0007669"/>
    <property type="project" value="InterPro"/>
</dbReference>
<gene>
    <name evidence="4" type="primary">rps19</name>
</gene>
<dbReference type="Gene3D" id="3.30.860.10">
    <property type="entry name" value="30s Ribosomal Protein S19, Chain A"/>
    <property type="match status" value="1"/>
</dbReference>
<dbReference type="Pfam" id="PF00203">
    <property type="entry name" value="Ribosomal_S19"/>
    <property type="match status" value="1"/>
</dbReference>
<name>A0A5C1H810_9APIC</name>
<dbReference type="InterPro" id="IPR023575">
    <property type="entry name" value="Ribosomal_uS19_SF"/>
</dbReference>
<evidence type="ECO:0000256" key="1">
    <source>
        <dbReference type="ARBA" id="ARBA00007345"/>
    </source>
</evidence>
<accession>A0A5C1H810</accession>
<sequence length="82" mass="9857">MVKTLIKYPFIDKSIIRKLQSINNSKIKYKLFSKSSIIPNIFKFKHILIYNGYNFISLNLTFKKVKYKLGMFIFTRKIKMNN</sequence>
<dbReference type="SUPFAM" id="SSF54570">
    <property type="entry name" value="Ribosomal protein S19"/>
    <property type="match status" value="1"/>
</dbReference>
<organism evidence="4">
    <name type="scientific">Nephromyces sp. ex Molgula occidentalis</name>
    <dbReference type="NCBI Taxonomy" id="2544991"/>
    <lineage>
        <taxon>Eukaryota</taxon>
        <taxon>Sar</taxon>
        <taxon>Alveolata</taxon>
        <taxon>Apicomplexa</taxon>
        <taxon>Aconoidasida</taxon>
        <taxon>Nephromycida</taxon>
        <taxon>Nephromyces</taxon>
    </lineage>
</organism>
<dbReference type="EMBL" id="MK573206">
    <property type="protein sequence ID" value="QEM01775.1"/>
    <property type="molecule type" value="Genomic_DNA"/>
</dbReference>
<protein>
    <submittedName>
        <fullName evidence="4">30S ribosomal protein S19</fullName>
    </submittedName>
</protein>
<proteinExistence type="inferred from homology"/>
<evidence type="ECO:0000313" key="4">
    <source>
        <dbReference type="EMBL" id="QEM01775.1"/>
    </source>
</evidence>
<dbReference type="GO" id="GO:0005840">
    <property type="term" value="C:ribosome"/>
    <property type="evidence" value="ECO:0007669"/>
    <property type="project" value="UniProtKB-KW"/>
</dbReference>
<dbReference type="AlphaFoldDB" id="A0A5C1H810"/>
<dbReference type="GO" id="GO:1990904">
    <property type="term" value="C:ribonucleoprotein complex"/>
    <property type="evidence" value="ECO:0007669"/>
    <property type="project" value="UniProtKB-KW"/>
</dbReference>
<keyword evidence="3" id="KW-0687">Ribonucleoprotein</keyword>
<dbReference type="GO" id="GO:0006412">
    <property type="term" value="P:translation"/>
    <property type="evidence" value="ECO:0007669"/>
    <property type="project" value="InterPro"/>
</dbReference>
<evidence type="ECO:0000256" key="3">
    <source>
        <dbReference type="ARBA" id="ARBA00023274"/>
    </source>
</evidence>
<dbReference type="InterPro" id="IPR002222">
    <property type="entry name" value="Ribosomal_uS19"/>
</dbReference>